<dbReference type="Proteomes" id="UP001165042">
    <property type="component" value="Unassembled WGS sequence"/>
</dbReference>
<evidence type="ECO:0000313" key="1">
    <source>
        <dbReference type="EMBL" id="GLW91917.1"/>
    </source>
</evidence>
<proteinExistence type="predicted"/>
<comment type="caution">
    <text evidence="1">The sequence shown here is derived from an EMBL/GenBank/DDBJ whole genome shotgun (WGS) entry which is preliminary data.</text>
</comment>
<dbReference type="EMBL" id="BSSD01000004">
    <property type="protein sequence ID" value="GLW91917.1"/>
    <property type="molecule type" value="Genomic_DNA"/>
</dbReference>
<protein>
    <submittedName>
        <fullName evidence="1">Uncharacterized protein</fullName>
    </submittedName>
</protein>
<evidence type="ECO:0000313" key="2">
    <source>
        <dbReference type="Proteomes" id="UP001165042"/>
    </source>
</evidence>
<organism evidence="1 2">
    <name type="scientific">Actinokineospora globicatena</name>
    <dbReference type="NCBI Taxonomy" id="103729"/>
    <lineage>
        <taxon>Bacteria</taxon>
        <taxon>Bacillati</taxon>
        <taxon>Actinomycetota</taxon>
        <taxon>Actinomycetes</taxon>
        <taxon>Pseudonocardiales</taxon>
        <taxon>Pseudonocardiaceae</taxon>
        <taxon>Actinokineospora</taxon>
    </lineage>
</organism>
<dbReference type="AlphaFoldDB" id="A0A9W6QLR2"/>
<name>A0A9W6QLR2_9PSEU</name>
<reference evidence="1" key="1">
    <citation type="submission" date="2023-02" db="EMBL/GenBank/DDBJ databases">
        <title>Actinokineospora globicatena NBRC 15670.</title>
        <authorList>
            <person name="Ichikawa N."/>
            <person name="Sato H."/>
            <person name="Tonouchi N."/>
        </authorList>
    </citation>
    <scope>NUCLEOTIDE SEQUENCE</scope>
    <source>
        <strain evidence="1">NBRC 15670</strain>
    </source>
</reference>
<accession>A0A9W6QLR2</accession>
<gene>
    <name evidence="1" type="ORF">Aglo03_27330</name>
</gene>
<keyword evidence="2" id="KW-1185">Reference proteome</keyword>
<sequence>MDAAVTLTLKLRAKLGSAGATRPNPIAMMKFAATMTHTSRGSVDGRCPVAATLGTPLALLSPANYRPGRTNRANACQGRVWTGYVGVVTRTS</sequence>